<organism evidence="9 10">
    <name type="scientific">Ruminococcus callidus ATCC 27760</name>
    <dbReference type="NCBI Taxonomy" id="411473"/>
    <lineage>
        <taxon>Bacteria</taxon>
        <taxon>Bacillati</taxon>
        <taxon>Bacillota</taxon>
        <taxon>Clostridia</taxon>
        <taxon>Eubacteriales</taxon>
        <taxon>Oscillospiraceae</taxon>
        <taxon>Ruminococcus</taxon>
    </lineage>
</organism>
<dbReference type="PANTHER" id="PTHR10815">
    <property type="entry name" value="METHYLATED-DNA--PROTEIN-CYSTEINE METHYLTRANSFERASE"/>
    <property type="match status" value="1"/>
</dbReference>
<dbReference type="InterPro" id="IPR036217">
    <property type="entry name" value="MethylDNA_cys_MeTrfase_DNAb"/>
</dbReference>
<evidence type="ECO:0000256" key="4">
    <source>
        <dbReference type="ARBA" id="ARBA00022763"/>
    </source>
</evidence>
<protein>
    <submittedName>
        <fullName evidence="9">6-O-methylguanine DNA methyltransferase, DNA binding domain protein</fullName>
    </submittedName>
</protein>
<proteinExistence type="predicted"/>
<dbReference type="PANTHER" id="PTHR10815:SF5">
    <property type="entry name" value="METHYLATED-DNA--PROTEIN-CYSTEINE METHYLTRANSFERASE"/>
    <property type="match status" value="1"/>
</dbReference>
<dbReference type="GO" id="GO:0006281">
    <property type="term" value="P:DNA repair"/>
    <property type="evidence" value="ECO:0007669"/>
    <property type="project" value="UniProtKB-KW"/>
</dbReference>
<keyword evidence="5" id="KW-0234">DNA repair</keyword>
<feature type="domain" description="Methylguanine DNA methyltransferase ribonuclease-like" evidence="8">
    <location>
        <begin position="6"/>
        <end position="58"/>
    </location>
</feature>
<dbReference type="Proteomes" id="UP000016662">
    <property type="component" value="Unassembled WGS sequence"/>
</dbReference>
<keyword evidence="3 9" id="KW-0808">Transferase</keyword>
<accession>U2KNW4</accession>
<dbReference type="CDD" id="cd06445">
    <property type="entry name" value="ATase"/>
    <property type="match status" value="1"/>
</dbReference>
<dbReference type="PROSITE" id="PS00374">
    <property type="entry name" value="MGMT"/>
    <property type="match status" value="1"/>
</dbReference>
<reference evidence="9 10" key="1">
    <citation type="submission" date="2013-07" db="EMBL/GenBank/DDBJ databases">
        <authorList>
            <person name="Weinstock G."/>
            <person name="Sodergren E."/>
            <person name="Wylie T."/>
            <person name="Fulton L."/>
            <person name="Fulton R."/>
            <person name="Fronick C."/>
            <person name="O'Laughlin M."/>
            <person name="Godfrey J."/>
            <person name="Miner T."/>
            <person name="Herter B."/>
            <person name="Appelbaum E."/>
            <person name="Cordes M."/>
            <person name="Lek S."/>
            <person name="Wollam A."/>
            <person name="Pepin K.H."/>
            <person name="Palsikar V.B."/>
            <person name="Mitreva M."/>
            <person name="Wilson R.K."/>
        </authorList>
    </citation>
    <scope>NUCLEOTIDE SEQUENCE [LARGE SCALE GENOMIC DNA]</scope>
    <source>
        <strain evidence="9 10">ATCC 27760</strain>
    </source>
</reference>
<gene>
    <name evidence="9" type="ORF">RUMCAL_02136</name>
</gene>
<dbReference type="InterPro" id="IPR001497">
    <property type="entry name" value="MethylDNA_cys_MeTrfase_AS"/>
</dbReference>
<feature type="domain" description="Methylated-DNA-[protein]-cysteine S-methyltransferase DNA binding" evidence="7">
    <location>
        <begin position="70"/>
        <end position="154"/>
    </location>
</feature>
<dbReference type="Gene3D" id="3.30.160.70">
    <property type="entry name" value="Methylated DNA-protein cysteine methyltransferase domain"/>
    <property type="match status" value="1"/>
</dbReference>
<dbReference type="GO" id="GO:0003908">
    <property type="term" value="F:methylated-DNA-[protein]-cysteine S-methyltransferase activity"/>
    <property type="evidence" value="ECO:0007669"/>
    <property type="project" value="UniProtKB-EC"/>
</dbReference>
<evidence type="ECO:0000313" key="10">
    <source>
        <dbReference type="Proteomes" id="UP000016662"/>
    </source>
</evidence>
<dbReference type="PATRIC" id="fig|411473.3.peg.1761"/>
<dbReference type="EMBL" id="AWVF01000265">
    <property type="protein sequence ID" value="ERJ93967.1"/>
    <property type="molecule type" value="Genomic_DNA"/>
</dbReference>
<dbReference type="InterPro" id="IPR036631">
    <property type="entry name" value="MGMT_N_sf"/>
</dbReference>
<evidence type="ECO:0000313" key="9">
    <source>
        <dbReference type="EMBL" id="ERJ93967.1"/>
    </source>
</evidence>
<dbReference type="NCBIfam" id="TIGR00589">
    <property type="entry name" value="ogt"/>
    <property type="match status" value="1"/>
</dbReference>
<dbReference type="Pfam" id="PF01035">
    <property type="entry name" value="DNA_binding_1"/>
    <property type="match status" value="1"/>
</dbReference>
<comment type="catalytic activity">
    <reaction evidence="1">
        <text>a 4-O-methyl-thymidine in DNA + L-cysteinyl-[protein] = a thymidine in DNA + S-methyl-L-cysteinyl-[protein]</text>
        <dbReference type="Rhea" id="RHEA:53428"/>
        <dbReference type="Rhea" id="RHEA-COMP:10131"/>
        <dbReference type="Rhea" id="RHEA-COMP:10132"/>
        <dbReference type="Rhea" id="RHEA-COMP:13555"/>
        <dbReference type="Rhea" id="RHEA-COMP:13556"/>
        <dbReference type="ChEBI" id="CHEBI:29950"/>
        <dbReference type="ChEBI" id="CHEBI:82612"/>
        <dbReference type="ChEBI" id="CHEBI:137386"/>
        <dbReference type="ChEBI" id="CHEBI:137387"/>
        <dbReference type="EC" id="2.1.1.63"/>
    </reaction>
</comment>
<evidence type="ECO:0000256" key="6">
    <source>
        <dbReference type="ARBA" id="ARBA00049348"/>
    </source>
</evidence>
<evidence type="ECO:0000256" key="1">
    <source>
        <dbReference type="ARBA" id="ARBA00001286"/>
    </source>
</evidence>
<keyword evidence="2 9" id="KW-0489">Methyltransferase</keyword>
<dbReference type="HOGENOM" id="CLU_000445_52_2_9"/>
<dbReference type="GeneID" id="93693273"/>
<dbReference type="RefSeq" id="WP_021683650.1">
    <property type="nucleotide sequence ID" value="NZ_KI260500.1"/>
</dbReference>
<dbReference type="eggNOG" id="COG0350">
    <property type="taxonomic scope" value="Bacteria"/>
</dbReference>
<evidence type="ECO:0000256" key="2">
    <source>
        <dbReference type="ARBA" id="ARBA00022603"/>
    </source>
</evidence>
<dbReference type="SUPFAM" id="SSF53155">
    <property type="entry name" value="Methylated DNA-protein cysteine methyltransferase domain"/>
    <property type="match status" value="1"/>
</dbReference>
<keyword evidence="4" id="KW-0227">DNA damage</keyword>
<keyword evidence="10" id="KW-1185">Reference proteome</keyword>
<evidence type="ECO:0000256" key="5">
    <source>
        <dbReference type="ARBA" id="ARBA00023204"/>
    </source>
</evidence>
<evidence type="ECO:0000259" key="7">
    <source>
        <dbReference type="Pfam" id="PF01035"/>
    </source>
</evidence>
<dbReference type="Gene3D" id="1.10.10.10">
    <property type="entry name" value="Winged helix-like DNA-binding domain superfamily/Winged helix DNA-binding domain"/>
    <property type="match status" value="1"/>
</dbReference>
<evidence type="ECO:0000256" key="3">
    <source>
        <dbReference type="ARBA" id="ARBA00022679"/>
    </source>
</evidence>
<evidence type="ECO:0000259" key="8">
    <source>
        <dbReference type="Pfam" id="PF02870"/>
    </source>
</evidence>
<dbReference type="InterPro" id="IPR036388">
    <property type="entry name" value="WH-like_DNA-bd_sf"/>
</dbReference>
<comment type="caution">
    <text evidence="9">The sequence shown here is derived from an EMBL/GenBank/DDBJ whole genome shotgun (WGS) entry which is preliminary data.</text>
</comment>
<name>U2KNW4_9FIRM</name>
<dbReference type="GO" id="GO:0032259">
    <property type="term" value="P:methylation"/>
    <property type="evidence" value="ECO:0007669"/>
    <property type="project" value="UniProtKB-KW"/>
</dbReference>
<dbReference type="STRING" id="411473.RUMCAL_02136"/>
<comment type="catalytic activity">
    <reaction evidence="6">
        <text>a 6-O-methyl-2'-deoxyguanosine in DNA + L-cysteinyl-[protein] = S-methyl-L-cysteinyl-[protein] + a 2'-deoxyguanosine in DNA</text>
        <dbReference type="Rhea" id="RHEA:24000"/>
        <dbReference type="Rhea" id="RHEA-COMP:10131"/>
        <dbReference type="Rhea" id="RHEA-COMP:10132"/>
        <dbReference type="Rhea" id="RHEA-COMP:11367"/>
        <dbReference type="Rhea" id="RHEA-COMP:11368"/>
        <dbReference type="ChEBI" id="CHEBI:29950"/>
        <dbReference type="ChEBI" id="CHEBI:82612"/>
        <dbReference type="ChEBI" id="CHEBI:85445"/>
        <dbReference type="ChEBI" id="CHEBI:85448"/>
        <dbReference type="EC" id="2.1.1.63"/>
    </reaction>
</comment>
<sequence length="162" mass="17816">MQTQLIYHSPLGNIRLTAEDNALTEAAFDVPATLPQSPTPFLESVCRCLDTYFNGKAPETTPLLRPAGTPFQLRIWRLAQQIPFGCTATYGMLAQEAAREMGIPKMSAQAVGGAMKRNPIAIFIPCHRVVGANGKLGGYFGNDRRKIDLLTLEGQDMRGFRF</sequence>
<dbReference type="InterPro" id="IPR008332">
    <property type="entry name" value="MethylG_MeTrfase_N"/>
</dbReference>
<dbReference type="AlphaFoldDB" id="U2KNW4"/>
<dbReference type="SUPFAM" id="SSF46767">
    <property type="entry name" value="Methylated DNA-protein cysteine methyltransferase, C-terminal domain"/>
    <property type="match status" value="1"/>
</dbReference>
<dbReference type="OrthoDB" id="9802228at2"/>
<dbReference type="InterPro" id="IPR014048">
    <property type="entry name" value="MethylDNA_cys_MeTrfase_DNA-bd"/>
</dbReference>
<dbReference type="Pfam" id="PF02870">
    <property type="entry name" value="Methyltransf_1N"/>
    <property type="match status" value="1"/>
</dbReference>